<evidence type="ECO:0000313" key="12">
    <source>
        <dbReference type="EMBL" id="EFX00734.1"/>
    </source>
</evidence>
<dbReference type="STRING" id="655863.F0XPU0"/>
<name>F0XPU0_GROCL</name>
<feature type="compositionally biased region" description="Basic and acidic residues" evidence="9">
    <location>
        <begin position="784"/>
        <end position="805"/>
    </location>
</feature>
<evidence type="ECO:0000259" key="11">
    <source>
        <dbReference type="PROSITE" id="PS51194"/>
    </source>
</evidence>
<feature type="domain" description="Helicase C-terminal" evidence="11">
    <location>
        <begin position="1235"/>
        <end position="1394"/>
    </location>
</feature>
<dbReference type="InterPro" id="IPR038718">
    <property type="entry name" value="SNF2-like_sf"/>
</dbReference>
<dbReference type="RefSeq" id="XP_014170216.1">
    <property type="nucleotide sequence ID" value="XM_014314741.1"/>
</dbReference>
<feature type="compositionally biased region" description="Acidic residues" evidence="9">
    <location>
        <begin position="504"/>
        <end position="523"/>
    </location>
</feature>
<dbReference type="PROSITE" id="PS51192">
    <property type="entry name" value="HELICASE_ATP_BIND_1"/>
    <property type="match status" value="1"/>
</dbReference>
<feature type="compositionally biased region" description="Basic and acidic residues" evidence="9">
    <location>
        <begin position="121"/>
        <end position="131"/>
    </location>
</feature>
<feature type="region of interest" description="Disordered" evidence="9">
    <location>
        <begin position="737"/>
        <end position="805"/>
    </location>
</feature>
<dbReference type="EMBL" id="GL629801">
    <property type="protein sequence ID" value="EFX00734.1"/>
    <property type="molecule type" value="Genomic_DNA"/>
</dbReference>
<dbReference type="Pfam" id="PF00271">
    <property type="entry name" value="Helicase_C"/>
    <property type="match status" value="1"/>
</dbReference>
<keyword evidence="5 12" id="KW-0347">Helicase</keyword>
<gene>
    <name evidence="12" type="ORF">CMQ_7736</name>
</gene>
<evidence type="ECO:0000256" key="9">
    <source>
        <dbReference type="SAM" id="MobiDB-lite"/>
    </source>
</evidence>
<dbReference type="GO" id="GO:0004386">
    <property type="term" value="F:helicase activity"/>
    <property type="evidence" value="ECO:0007669"/>
    <property type="project" value="UniProtKB-KW"/>
</dbReference>
<dbReference type="GO" id="GO:0005524">
    <property type="term" value="F:ATP binding"/>
    <property type="evidence" value="ECO:0007669"/>
    <property type="project" value="UniProtKB-KW"/>
</dbReference>
<keyword evidence="7" id="KW-0238">DNA-binding</keyword>
<protein>
    <submittedName>
        <fullName evidence="12">Snf2 family helicase</fullName>
    </submittedName>
</protein>
<dbReference type="InterPro" id="IPR000330">
    <property type="entry name" value="SNF2_N"/>
</dbReference>
<feature type="compositionally biased region" description="Polar residues" evidence="9">
    <location>
        <begin position="574"/>
        <end position="583"/>
    </location>
</feature>
<dbReference type="OrthoDB" id="2020972at2759"/>
<dbReference type="InterPro" id="IPR044574">
    <property type="entry name" value="ARIP4-like"/>
</dbReference>
<dbReference type="InterPro" id="IPR014001">
    <property type="entry name" value="Helicase_ATP-bd"/>
</dbReference>
<dbReference type="Gene3D" id="3.40.50.300">
    <property type="entry name" value="P-loop containing nucleotide triphosphate hydrolases"/>
    <property type="match status" value="1"/>
</dbReference>
<dbReference type="PANTHER" id="PTHR45797:SF1">
    <property type="entry name" value="HELICASE ARIP4"/>
    <property type="match status" value="1"/>
</dbReference>
<evidence type="ECO:0000256" key="1">
    <source>
        <dbReference type="ARBA" id="ARBA00004123"/>
    </source>
</evidence>
<sequence>MAESSESSDPFKWSTERLIQELYLLKRSRDARPANKWPDLDSLAGILREHELDGYDLLTSDDLGGDYPFDSLCKDLKINKIPHKNTLRYILKLFKEISPAYQDWKTTETERHNHVSLLDAQSRHGTEEAEPSHSPGGDAGDAMNLEETETVSEHPLQPAAESLADMQKDDNSLATATADGLSDPGDLALTSKKRKRVAPVNISGLSDPRATMRFFRAQADIETDATREKLWQASVPGAYLGNWKLLQEVLLQTQDPLSQTNAVLEISDFSWAVPKPIPAGRRLQVERILRRYFKPQRSKMNLGRRQIPSPGTDTVVQEEDDVLPLLGDSDEDEEYDSETWAEMEQEARERANPQPKKDASLSGEAVDAVINEAIRDMEIKWAQKKLPRLQRDMHTLWTDARRSGSLKSNVTGELAVAERLGRRIANITKAIRSDEWRSEAQIQRQLGVLEASVEDRERALWRAKVFASPNQPAKPTITRTSAPRTQQRAIRVLVVDDGDEVLTSASEEEDDVHDFIVDDDDPPDDSHGVPPLGDPMLVDIDVPVTEGDAHDSDGAGDAGNDESNNKQDLAVASPRSTASTLSTGLEDGEKLPLDDLEAIVQKGVGYWEKCGDVQRLLCTLLSEYDVAPLQQLFDLMGQDENMIWNTLCVPAMRRTILRGEGVEETSEGTLSDVAGAFIRLFDIFITRHSIGAREFFPLSDETRNRLETNRGRIGEFCVKLRILQPYFDSLLRAKSSVPPRATDNGAQVNGPEFIKVESESVEEEEDDDDKDVRPSPSYRRRRQIRTDKEAQSLREKDRARAEALDRRRQANRNNLVLSGTIDRDKTRLIINDAREDNQSVIYVNPEIGLRIRDHQIAGVRFMWNQLLIPSEMRQGCLLAHTMGLGKTMQVITLLVAISESAISPDENIVAQIPVDLRESKTLILCPSGLVENWLDEISCWTPPGLLGVCYPLTSELSSEERYTTVKRWADNGGVMIIGYPMLRKLLEFFGDEMKSLLEDSPHIVVADEAHALKNPKSKLHEATANFKTTARIAMTGSPLANSVEEYHSMINWVAPNYLADHREFAAKYATPIKEGFYRDSTKQQKRQALMRLKVLKDTVAPKIHRATVATLKGELPQKKEFILYLPLTELQMQVYERFIDIVNDPGILSDINNTVQLWNLLFNLTLLLAHPKVFKLRLEEMKSHIREGQRERDAHHPSSASPYSATLPLAVVQKLLSIGQKRNIDDLHHSSKVMVLMGILDEAREAGDKVLIFSQSKLVLDYLEDVFQRKKRRYSRLDGDTVVRWRQGMVKSFNAGRDEIYLISTTAGGVGLNIHGANRVVIFDFKWNPMHEQQAIGRAYRIGQTKPVFVYWLITGGTFETVLHDQAVFKTQLASRVVDKKNPQAWADQIRNYAAKPSKWPLDQTMARFKDQDAVLAALLQNKELGNHLCRIVSTDTFEEEEPEDKLSAEEIREADDMILMEKMRHQYPHMAQQAAIYSGERMMVDGTVFGPAASAPVGFPSTFLPAYPAPHLGNGLRPLTLPLFGSPAGPGQAVVLQANNSHPTAANLQPMRIPSLTTGSTGADMHGPAAQGEPTTNSKDLQARSLISSLEHLGAELRDRLTQRIIESDGRSVPSAQGMAQKLVSDIRTDIGQPSVPTLAQWTRLRDLVKSDAVFTAAIVSGRISAKTLATMNGPEQERLLAELHDPLTVQSAVHGGDSRDDKETSNATAATTVARERNKDPDVWPFRFPHFPCLYGYFE</sequence>
<reference evidence="12 13" key="1">
    <citation type="journal article" date="2011" name="Proc. Natl. Acad. Sci. U.S.A.">
        <title>Genome and transcriptome analyses of the mountain pine beetle-fungal symbiont Grosmannia clavigera, a lodgepole pine pathogen.</title>
        <authorList>
            <person name="DiGuistini S."/>
            <person name="Wang Y."/>
            <person name="Liao N.Y."/>
            <person name="Taylor G."/>
            <person name="Tanguay P."/>
            <person name="Feau N."/>
            <person name="Henrissat B."/>
            <person name="Chan S.K."/>
            <person name="Hesse-Orce U."/>
            <person name="Alamouti S.M."/>
            <person name="Tsui C.K.M."/>
            <person name="Docking R.T."/>
            <person name="Levasseur A."/>
            <person name="Haridas S."/>
            <person name="Robertson G."/>
            <person name="Birol I."/>
            <person name="Holt R.A."/>
            <person name="Marra M.A."/>
            <person name="Hamelin R.C."/>
            <person name="Hirst M."/>
            <person name="Jones S.J.M."/>
            <person name="Bohlmann J."/>
            <person name="Breuil C."/>
        </authorList>
    </citation>
    <scope>NUCLEOTIDE SEQUENCE [LARGE SCALE GENOMIC DNA]</scope>
    <source>
        <strain evidence="13">kw1407 / UAMH 11150</strain>
    </source>
</reference>
<feature type="compositionally biased region" description="Basic and acidic residues" evidence="9">
    <location>
        <begin position="345"/>
        <end position="359"/>
    </location>
</feature>
<feature type="region of interest" description="Disordered" evidence="9">
    <location>
        <begin position="1693"/>
        <end position="1716"/>
    </location>
</feature>
<evidence type="ECO:0000256" key="8">
    <source>
        <dbReference type="ARBA" id="ARBA00023242"/>
    </source>
</evidence>
<dbReference type="SMART" id="SM00487">
    <property type="entry name" value="DEXDc"/>
    <property type="match status" value="1"/>
</dbReference>
<dbReference type="PANTHER" id="PTHR45797">
    <property type="entry name" value="RAD54-LIKE"/>
    <property type="match status" value="1"/>
</dbReference>
<dbReference type="GeneID" id="25981313"/>
<dbReference type="GO" id="GO:0016887">
    <property type="term" value="F:ATP hydrolysis activity"/>
    <property type="evidence" value="ECO:0007669"/>
    <property type="project" value="InterPro"/>
</dbReference>
<dbReference type="CDD" id="cd18793">
    <property type="entry name" value="SF2_C_SNF"/>
    <property type="match status" value="1"/>
</dbReference>
<evidence type="ECO:0000259" key="10">
    <source>
        <dbReference type="PROSITE" id="PS51192"/>
    </source>
</evidence>
<dbReference type="SMART" id="SM00490">
    <property type="entry name" value="HELICc"/>
    <property type="match status" value="1"/>
</dbReference>
<dbReference type="InterPro" id="IPR049730">
    <property type="entry name" value="SNF2/RAD54-like_C"/>
</dbReference>
<evidence type="ECO:0000256" key="3">
    <source>
        <dbReference type="ARBA" id="ARBA00022741"/>
    </source>
</evidence>
<evidence type="ECO:0000256" key="6">
    <source>
        <dbReference type="ARBA" id="ARBA00022840"/>
    </source>
</evidence>
<dbReference type="InterPro" id="IPR027417">
    <property type="entry name" value="P-loop_NTPase"/>
</dbReference>
<feature type="region of interest" description="Disordered" evidence="9">
    <location>
        <begin position="504"/>
        <end position="587"/>
    </location>
</feature>
<keyword evidence="4" id="KW-0378">Hydrolase</keyword>
<dbReference type="InParanoid" id="F0XPU0"/>
<accession>F0XPU0</accession>
<dbReference type="HOGENOM" id="CLU_001161_0_0_1"/>
<keyword evidence="13" id="KW-1185">Reference proteome</keyword>
<dbReference type="PROSITE" id="PS51194">
    <property type="entry name" value="HELICASE_CTER"/>
    <property type="match status" value="1"/>
</dbReference>
<dbReference type="eggNOG" id="KOG1015">
    <property type="taxonomic scope" value="Eukaryota"/>
</dbReference>
<dbReference type="Proteomes" id="UP000007796">
    <property type="component" value="Unassembled WGS sequence"/>
</dbReference>
<dbReference type="InterPro" id="IPR056026">
    <property type="entry name" value="DUF7607"/>
</dbReference>
<comment type="similarity">
    <text evidence="2">Belongs to the SNF2/RAD54 helicase family.</text>
</comment>
<dbReference type="GO" id="GO:0003677">
    <property type="term" value="F:DNA binding"/>
    <property type="evidence" value="ECO:0007669"/>
    <property type="project" value="UniProtKB-KW"/>
</dbReference>
<feature type="region of interest" description="Disordered" evidence="9">
    <location>
        <begin position="301"/>
        <end position="363"/>
    </location>
</feature>
<feature type="compositionally biased region" description="Acidic residues" evidence="9">
    <location>
        <begin position="759"/>
        <end position="769"/>
    </location>
</feature>
<organism evidence="13">
    <name type="scientific">Grosmannia clavigera (strain kw1407 / UAMH 11150)</name>
    <name type="common">Blue stain fungus</name>
    <name type="synonym">Graphiocladiella clavigera</name>
    <dbReference type="NCBI Taxonomy" id="655863"/>
    <lineage>
        <taxon>Eukaryota</taxon>
        <taxon>Fungi</taxon>
        <taxon>Dikarya</taxon>
        <taxon>Ascomycota</taxon>
        <taxon>Pezizomycotina</taxon>
        <taxon>Sordariomycetes</taxon>
        <taxon>Sordariomycetidae</taxon>
        <taxon>Ophiostomatales</taxon>
        <taxon>Ophiostomataceae</taxon>
        <taxon>Leptographium</taxon>
    </lineage>
</organism>
<feature type="domain" description="Helicase ATP-binding" evidence="10">
    <location>
        <begin position="867"/>
        <end position="1056"/>
    </location>
</feature>
<comment type="subcellular location">
    <subcellularLocation>
        <location evidence="1">Nucleus</location>
    </subcellularLocation>
</comment>
<dbReference type="Pfam" id="PF00176">
    <property type="entry name" value="SNF2-rel_dom"/>
    <property type="match status" value="1"/>
</dbReference>
<proteinExistence type="inferred from homology"/>
<evidence type="ECO:0000256" key="7">
    <source>
        <dbReference type="ARBA" id="ARBA00023125"/>
    </source>
</evidence>
<keyword evidence="3" id="KW-0547">Nucleotide-binding</keyword>
<dbReference type="Gene3D" id="3.40.50.10810">
    <property type="entry name" value="Tandem AAA-ATPase domain"/>
    <property type="match status" value="1"/>
</dbReference>
<dbReference type="SUPFAM" id="SSF52540">
    <property type="entry name" value="P-loop containing nucleoside triphosphate hydrolases"/>
    <property type="match status" value="2"/>
</dbReference>
<feature type="compositionally biased region" description="Acidic residues" evidence="9">
    <location>
        <begin position="316"/>
        <end position="344"/>
    </location>
</feature>
<feature type="region of interest" description="Disordered" evidence="9">
    <location>
        <begin position="1558"/>
        <end position="1580"/>
    </location>
</feature>
<keyword evidence="8" id="KW-0539">Nucleus</keyword>
<evidence type="ECO:0000256" key="4">
    <source>
        <dbReference type="ARBA" id="ARBA00022801"/>
    </source>
</evidence>
<evidence type="ECO:0000256" key="2">
    <source>
        <dbReference type="ARBA" id="ARBA00007025"/>
    </source>
</evidence>
<keyword evidence="6" id="KW-0067">ATP-binding</keyword>
<feature type="region of interest" description="Disordered" evidence="9">
    <location>
        <begin position="121"/>
        <end position="142"/>
    </location>
</feature>
<dbReference type="GO" id="GO:0005634">
    <property type="term" value="C:nucleus"/>
    <property type="evidence" value="ECO:0007669"/>
    <property type="project" value="UniProtKB-SubCell"/>
</dbReference>
<dbReference type="InterPro" id="IPR001650">
    <property type="entry name" value="Helicase_C-like"/>
</dbReference>
<evidence type="ECO:0000313" key="13">
    <source>
        <dbReference type="Proteomes" id="UP000007796"/>
    </source>
</evidence>
<dbReference type="Pfam" id="PF24580">
    <property type="entry name" value="DUF7607"/>
    <property type="match status" value="1"/>
</dbReference>
<evidence type="ECO:0000256" key="5">
    <source>
        <dbReference type="ARBA" id="ARBA00022806"/>
    </source>
</evidence>